<reference evidence="1 2" key="2">
    <citation type="submission" date="2024-10" db="EMBL/GenBank/DDBJ databases">
        <authorList>
            <person name="Ryan C."/>
        </authorList>
    </citation>
    <scope>NUCLEOTIDE SEQUENCE [LARGE SCALE GENOMIC DNA]</scope>
</reference>
<accession>A0ABC9EC41</accession>
<protein>
    <submittedName>
        <fullName evidence="1">Uncharacterized protein</fullName>
    </submittedName>
</protein>
<name>A0ABC9EC41_9POAL</name>
<evidence type="ECO:0000313" key="2">
    <source>
        <dbReference type="Proteomes" id="UP001497457"/>
    </source>
</evidence>
<gene>
    <name evidence="1" type="ORF">URODEC1_LOCUS93687</name>
</gene>
<dbReference type="Proteomes" id="UP001497457">
    <property type="component" value="Chromosome 36b"/>
</dbReference>
<sequence>MAETGNRAACLPTIAANHPAFLRAPFRTRQARLPYKSHGPVKAPPLPAFPFRFIHSTARPPPLPPFAKPPRAPLERTRQEQSVIVMVEVAAGSAAGRAPSTSSSASGCRGGGGRGCGLALGRLVRKLRRQSRMLAATARHGHAGSSSSSSARCQQYDPLSYARNFDFGTALDGADGGYSFASRFVLAAPARRPQ</sequence>
<evidence type="ECO:0000313" key="1">
    <source>
        <dbReference type="EMBL" id="CAL5054266.1"/>
    </source>
</evidence>
<dbReference type="PANTHER" id="PTHR33168">
    <property type="entry name" value="STRESS INDUCED PROTEIN-RELATED"/>
    <property type="match status" value="1"/>
</dbReference>
<keyword evidence="2" id="KW-1185">Reference proteome</keyword>
<proteinExistence type="predicted"/>
<dbReference type="AlphaFoldDB" id="A0ABC9EC41"/>
<organism evidence="1 2">
    <name type="scientific">Urochloa decumbens</name>
    <dbReference type="NCBI Taxonomy" id="240449"/>
    <lineage>
        <taxon>Eukaryota</taxon>
        <taxon>Viridiplantae</taxon>
        <taxon>Streptophyta</taxon>
        <taxon>Embryophyta</taxon>
        <taxon>Tracheophyta</taxon>
        <taxon>Spermatophyta</taxon>
        <taxon>Magnoliopsida</taxon>
        <taxon>Liliopsida</taxon>
        <taxon>Poales</taxon>
        <taxon>Poaceae</taxon>
        <taxon>PACMAD clade</taxon>
        <taxon>Panicoideae</taxon>
        <taxon>Panicodae</taxon>
        <taxon>Paniceae</taxon>
        <taxon>Melinidinae</taxon>
        <taxon>Urochloa</taxon>
    </lineage>
</organism>
<dbReference type="EMBL" id="OZ075146">
    <property type="protein sequence ID" value="CAL5054266.1"/>
    <property type="molecule type" value="Genomic_DNA"/>
</dbReference>
<reference evidence="2" key="1">
    <citation type="submission" date="2024-06" db="EMBL/GenBank/DDBJ databases">
        <authorList>
            <person name="Ryan C."/>
        </authorList>
    </citation>
    <scope>NUCLEOTIDE SEQUENCE [LARGE SCALE GENOMIC DNA]</scope>
</reference>